<dbReference type="CDD" id="cd00519">
    <property type="entry name" value="Lipase_3"/>
    <property type="match status" value="1"/>
</dbReference>
<dbReference type="Gene3D" id="3.40.50.1820">
    <property type="entry name" value="alpha/beta hydrolase"/>
    <property type="match status" value="1"/>
</dbReference>
<evidence type="ECO:0000313" key="2">
    <source>
        <dbReference type="EMBL" id="KIY99715.1"/>
    </source>
</evidence>
<dbReference type="SUPFAM" id="SSF53474">
    <property type="entry name" value="alpha/beta-Hydrolases"/>
    <property type="match status" value="1"/>
</dbReference>
<dbReference type="InterPro" id="IPR051218">
    <property type="entry name" value="Sec_MonoDiacylglyc_Lipase"/>
</dbReference>
<dbReference type="GO" id="GO:0006629">
    <property type="term" value="P:lipid metabolic process"/>
    <property type="evidence" value="ECO:0007669"/>
    <property type="project" value="InterPro"/>
</dbReference>
<reference evidence="2 3" key="1">
    <citation type="journal article" date="2013" name="BMC Genomics">
        <title>Reconstruction of the lipid metabolism for the microalga Monoraphidium neglectum from its genome sequence reveals characteristics suitable for biofuel production.</title>
        <authorList>
            <person name="Bogen C."/>
            <person name="Al-Dilaimi A."/>
            <person name="Albersmeier A."/>
            <person name="Wichmann J."/>
            <person name="Grundmann M."/>
            <person name="Rupp O."/>
            <person name="Lauersen K.J."/>
            <person name="Blifernez-Klassen O."/>
            <person name="Kalinowski J."/>
            <person name="Goesmann A."/>
            <person name="Mussgnug J.H."/>
            <person name="Kruse O."/>
        </authorList>
    </citation>
    <scope>NUCLEOTIDE SEQUENCE [LARGE SCALE GENOMIC DNA]</scope>
    <source>
        <strain evidence="2 3">SAG 48.87</strain>
    </source>
</reference>
<dbReference type="PANTHER" id="PTHR45856:SF11">
    <property type="entry name" value="FUNGAL LIPASE-LIKE DOMAIN-CONTAINING PROTEIN"/>
    <property type="match status" value="1"/>
</dbReference>
<dbReference type="EMBL" id="KK101764">
    <property type="protein sequence ID" value="KIY99715.1"/>
    <property type="molecule type" value="Genomic_DNA"/>
</dbReference>
<dbReference type="OrthoDB" id="525936at2759"/>
<gene>
    <name evidence="2" type="ORF">MNEG_8246</name>
</gene>
<sequence length="312" mass="32131">MALLSSDAYPKNVLGRGAKSKDSGPRYESSVRSRWTALGAASVAFADDDDTGGHAVIAATTSDVFVAFRGTSSTAGWAANAHVAQFKITSGKGGAGPVMQVHGGFLASFAAIYPRVGTEVAKALEGTVADPNAARVFITGHSLGGAHAALAALALAGNGARVGGVWTYAAPKTGDEAFTQEYMRRFGNETYRWVNGFDLVPTLPPSELPAPLGSFRQLPPGPTLWRTLGGRCGKAGPGLLEDCLPAGATLEAGYRGTAGEGGKEERCKFVVADHRLARALVALGGCVSAEARGRGDACTPKVVSAVIPDEWE</sequence>
<keyword evidence="3" id="KW-1185">Reference proteome</keyword>
<dbReference type="Pfam" id="PF01764">
    <property type="entry name" value="Lipase_3"/>
    <property type="match status" value="1"/>
</dbReference>
<dbReference type="PANTHER" id="PTHR45856">
    <property type="entry name" value="ALPHA/BETA-HYDROLASES SUPERFAMILY PROTEIN"/>
    <property type="match status" value="1"/>
</dbReference>
<dbReference type="RefSeq" id="XP_013898735.1">
    <property type="nucleotide sequence ID" value="XM_014043281.1"/>
</dbReference>
<evidence type="ECO:0000313" key="3">
    <source>
        <dbReference type="Proteomes" id="UP000054498"/>
    </source>
</evidence>
<dbReference type="GeneID" id="25741122"/>
<dbReference type="AlphaFoldDB" id="A0A0D2N082"/>
<name>A0A0D2N082_9CHLO</name>
<dbReference type="InterPro" id="IPR029058">
    <property type="entry name" value="AB_hydrolase_fold"/>
</dbReference>
<dbReference type="Proteomes" id="UP000054498">
    <property type="component" value="Unassembled WGS sequence"/>
</dbReference>
<evidence type="ECO:0000259" key="1">
    <source>
        <dbReference type="Pfam" id="PF01764"/>
    </source>
</evidence>
<feature type="domain" description="Fungal lipase-type" evidence="1">
    <location>
        <begin position="65"/>
        <end position="206"/>
    </location>
</feature>
<dbReference type="KEGG" id="mng:MNEG_8246"/>
<protein>
    <recommendedName>
        <fullName evidence="1">Fungal lipase-type domain-containing protein</fullName>
    </recommendedName>
</protein>
<accession>A0A0D2N082</accession>
<organism evidence="2 3">
    <name type="scientific">Monoraphidium neglectum</name>
    <dbReference type="NCBI Taxonomy" id="145388"/>
    <lineage>
        <taxon>Eukaryota</taxon>
        <taxon>Viridiplantae</taxon>
        <taxon>Chlorophyta</taxon>
        <taxon>core chlorophytes</taxon>
        <taxon>Chlorophyceae</taxon>
        <taxon>CS clade</taxon>
        <taxon>Sphaeropleales</taxon>
        <taxon>Selenastraceae</taxon>
        <taxon>Monoraphidium</taxon>
    </lineage>
</organism>
<dbReference type="InterPro" id="IPR002921">
    <property type="entry name" value="Fungal_lipase-type"/>
</dbReference>
<proteinExistence type="predicted"/>